<protein>
    <submittedName>
        <fullName evidence="2">Uncharacterized protein</fullName>
    </submittedName>
</protein>
<feature type="transmembrane region" description="Helical" evidence="1">
    <location>
        <begin position="36"/>
        <end position="52"/>
    </location>
</feature>
<dbReference type="Pfam" id="PF14002">
    <property type="entry name" value="YniB"/>
    <property type="match status" value="1"/>
</dbReference>
<comment type="caution">
    <text evidence="2">The sequence shown here is derived from an EMBL/GenBank/DDBJ whole genome shotgun (WGS) entry which is preliminary data.</text>
</comment>
<proteinExistence type="predicted"/>
<evidence type="ECO:0000313" key="2">
    <source>
        <dbReference type="EMBL" id="PQP16630.1"/>
    </source>
</evidence>
<keyword evidence="1" id="KW-0472">Membrane</keyword>
<feature type="transmembrane region" description="Helical" evidence="1">
    <location>
        <begin position="12"/>
        <end position="30"/>
    </location>
</feature>
<evidence type="ECO:0000313" key="3">
    <source>
        <dbReference type="Proteomes" id="UP000238206"/>
    </source>
</evidence>
<sequence>MKLGQARIRVIHMRIISATIGIVSGLTVFIGFIKGFYYYAGSLSTAALLPLARLTAIAKHGIELLYAGTPFLSLFWSNAPLAAPYDLKWPGNYWLIFWAAVFMISQSIWSAASRLNQRIKACIKRVEELGWDQELLRQMGVVQGAKPDVMQINIELDQKDQWYKRPVGLIAIAVAATVLGQLANLKFGLIH</sequence>
<accession>A0A2S8IPD3</accession>
<gene>
    <name evidence="2" type="ORF">C5615_18785</name>
</gene>
<dbReference type="Proteomes" id="UP000238206">
    <property type="component" value="Unassembled WGS sequence"/>
</dbReference>
<dbReference type="EMBL" id="PUIQ01000023">
    <property type="protein sequence ID" value="PQP16630.1"/>
    <property type="molecule type" value="Genomic_DNA"/>
</dbReference>
<feature type="transmembrane region" description="Helical" evidence="1">
    <location>
        <begin position="95"/>
        <end position="115"/>
    </location>
</feature>
<keyword evidence="1" id="KW-1133">Transmembrane helix</keyword>
<evidence type="ECO:0000256" key="1">
    <source>
        <dbReference type="SAM" id="Phobius"/>
    </source>
</evidence>
<keyword evidence="1" id="KW-0812">Transmembrane</keyword>
<feature type="transmembrane region" description="Helical" evidence="1">
    <location>
        <begin position="167"/>
        <end position="185"/>
    </location>
</feature>
<dbReference type="AlphaFoldDB" id="A0A2S8IPD3"/>
<reference evidence="2 3" key="1">
    <citation type="submission" date="2018-02" db="EMBL/GenBank/DDBJ databases">
        <title>Draft genome sequencing of Burkholderia cepacia Y14-15.</title>
        <authorList>
            <person name="Zheng B.-X."/>
        </authorList>
    </citation>
    <scope>NUCLEOTIDE SEQUENCE [LARGE SCALE GENOMIC DNA]</scope>
    <source>
        <strain evidence="2 3">Y14-15</strain>
    </source>
</reference>
<dbReference type="RefSeq" id="WP_105391608.1">
    <property type="nucleotide sequence ID" value="NZ_PUIQ01000023.1"/>
</dbReference>
<dbReference type="InterPro" id="IPR025229">
    <property type="entry name" value="YniB-like"/>
</dbReference>
<name>A0A2S8IPD3_BURCE</name>
<feature type="transmembrane region" description="Helical" evidence="1">
    <location>
        <begin position="64"/>
        <end position="83"/>
    </location>
</feature>
<organism evidence="2 3">
    <name type="scientific">Burkholderia cepacia</name>
    <name type="common">Pseudomonas cepacia</name>
    <dbReference type="NCBI Taxonomy" id="292"/>
    <lineage>
        <taxon>Bacteria</taxon>
        <taxon>Pseudomonadati</taxon>
        <taxon>Pseudomonadota</taxon>
        <taxon>Betaproteobacteria</taxon>
        <taxon>Burkholderiales</taxon>
        <taxon>Burkholderiaceae</taxon>
        <taxon>Burkholderia</taxon>
        <taxon>Burkholderia cepacia complex</taxon>
    </lineage>
</organism>